<keyword evidence="1" id="KW-0808">Transferase</keyword>
<evidence type="ECO:0000256" key="5">
    <source>
        <dbReference type="PROSITE-ProRule" id="PRU10141"/>
    </source>
</evidence>
<feature type="binding site" evidence="5">
    <location>
        <position position="48"/>
    </location>
    <ligand>
        <name>ATP</name>
        <dbReference type="ChEBI" id="CHEBI:30616"/>
    </ligand>
</feature>
<sequence length="306" mass="34988">MNMQITENTQDLDRNIDGYRLLKLLGRGDGSEIYLAQREGQQLPVAVKILPGQRAGDDLARFYVHAARIKRLQHSHIVSVRDYGTRDHFTYVVMDYMPNGNLRERHARGSLVPPATVIRYIQQLAQALSYLHQQQLIHRDLKPQNMLLNARNEVVLSDFGISVVSHSLDPIAPIQHDFEGTVIYCAPEQLLGRPRRASDQYALGVVVYEWLCGTRPFTGAFDEMVEQHLHRMPPPLRSQNPSLSPLIEQVVMKSLAKSPEKRFPSINDFAQALIWAIEQDLPEALPPPPETPRPELLRQFKRPRLF</sequence>
<reference evidence="7 8" key="1">
    <citation type="journal article" date="2021" name="Int. J. Syst. Evol. Microbiol.">
        <title>Reticulibacter mediterranei gen. nov., sp. nov., within the new family Reticulibacteraceae fam. nov., and Ktedonospora formicarum gen. nov., sp. nov., Ktedonobacter robiniae sp. nov., Dictyobacter formicarum sp. nov. and Dictyobacter arantiisoli sp. nov., belonging to the class Ktedonobacteria.</title>
        <authorList>
            <person name="Yabe S."/>
            <person name="Zheng Y."/>
            <person name="Wang C.M."/>
            <person name="Sakai Y."/>
            <person name="Abe K."/>
            <person name="Yokota A."/>
            <person name="Donadio S."/>
            <person name="Cavaletti L."/>
            <person name="Monciardini P."/>
        </authorList>
    </citation>
    <scope>NUCLEOTIDE SEQUENCE [LARGE SCALE GENOMIC DNA]</scope>
    <source>
        <strain evidence="7 8">SOSP1-30</strain>
    </source>
</reference>
<name>A0ABQ3V4N6_9CHLR</name>
<dbReference type="EMBL" id="BNJG01000003">
    <property type="protein sequence ID" value="GHO59555.1"/>
    <property type="molecule type" value="Genomic_DNA"/>
</dbReference>
<feature type="domain" description="Protein kinase" evidence="6">
    <location>
        <begin position="19"/>
        <end position="274"/>
    </location>
</feature>
<dbReference type="Proteomes" id="UP000654345">
    <property type="component" value="Unassembled WGS sequence"/>
</dbReference>
<dbReference type="PANTHER" id="PTHR43289">
    <property type="entry name" value="MITOGEN-ACTIVATED PROTEIN KINASE KINASE KINASE 20-RELATED"/>
    <property type="match status" value="1"/>
</dbReference>
<evidence type="ECO:0000313" key="7">
    <source>
        <dbReference type="EMBL" id="GHO59555.1"/>
    </source>
</evidence>
<dbReference type="SUPFAM" id="SSF56112">
    <property type="entry name" value="Protein kinase-like (PK-like)"/>
    <property type="match status" value="1"/>
</dbReference>
<dbReference type="PROSITE" id="PS50011">
    <property type="entry name" value="PROTEIN_KINASE_DOM"/>
    <property type="match status" value="1"/>
</dbReference>
<dbReference type="Gene3D" id="3.30.200.20">
    <property type="entry name" value="Phosphorylase Kinase, domain 1"/>
    <property type="match status" value="1"/>
</dbReference>
<dbReference type="PANTHER" id="PTHR43289:SF34">
    <property type="entry name" value="SERINE_THREONINE-PROTEIN KINASE YBDM-RELATED"/>
    <property type="match status" value="1"/>
</dbReference>
<organism evidence="7 8">
    <name type="scientific">Ktedonobacter robiniae</name>
    <dbReference type="NCBI Taxonomy" id="2778365"/>
    <lineage>
        <taxon>Bacteria</taxon>
        <taxon>Bacillati</taxon>
        <taxon>Chloroflexota</taxon>
        <taxon>Ktedonobacteria</taxon>
        <taxon>Ktedonobacterales</taxon>
        <taxon>Ktedonobacteraceae</taxon>
        <taxon>Ktedonobacter</taxon>
    </lineage>
</organism>
<protein>
    <recommendedName>
        <fullName evidence="6">Protein kinase domain-containing protein</fullName>
    </recommendedName>
</protein>
<dbReference type="SMART" id="SM00220">
    <property type="entry name" value="S_TKc"/>
    <property type="match status" value="1"/>
</dbReference>
<dbReference type="InterPro" id="IPR011009">
    <property type="entry name" value="Kinase-like_dom_sf"/>
</dbReference>
<proteinExistence type="predicted"/>
<dbReference type="InterPro" id="IPR017441">
    <property type="entry name" value="Protein_kinase_ATP_BS"/>
</dbReference>
<keyword evidence="4 5" id="KW-0067">ATP-binding</keyword>
<keyword evidence="2 5" id="KW-0547">Nucleotide-binding</keyword>
<evidence type="ECO:0000259" key="6">
    <source>
        <dbReference type="PROSITE" id="PS50011"/>
    </source>
</evidence>
<comment type="caution">
    <text evidence="7">The sequence shown here is derived from an EMBL/GenBank/DDBJ whole genome shotgun (WGS) entry which is preliminary data.</text>
</comment>
<dbReference type="Pfam" id="PF00069">
    <property type="entry name" value="Pkinase"/>
    <property type="match status" value="1"/>
</dbReference>
<dbReference type="InterPro" id="IPR008271">
    <property type="entry name" value="Ser/Thr_kinase_AS"/>
</dbReference>
<evidence type="ECO:0000313" key="8">
    <source>
        <dbReference type="Proteomes" id="UP000654345"/>
    </source>
</evidence>
<accession>A0ABQ3V4N6</accession>
<dbReference type="PROSITE" id="PS00108">
    <property type="entry name" value="PROTEIN_KINASE_ST"/>
    <property type="match status" value="1"/>
</dbReference>
<gene>
    <name evidence="7" type="ORF">KSB_80300</name>
</gene>
<evidence type="ECO:0000256" key="2">
    <source>
        <dbReference type="ARBA" id="ARBA00022741"/>
    </source>
</evidence>
<evidence type="ECO:0000256" key="1">
    <source>
        <dbReference type="ARBA" id="ARBA00022679"/>
    </source>
</evidence>
<dbReference type="PROSITE" id="PS00107">
    <property type="entry name" value="PROTEIN_KINASE_ATP"/>
    <property type="match status" value="1"/>
</dbReference>
<dbReference type="Gene3D" id="1.10.510.10">
    <property type="entry name" value="Transferase(Phosphotransferase) domain 1"/>
    <property type="match status" value="1"/>
</dbReference>
<keyword evidence="8" id="KW-1185">Reference proteome</keyword>
<dbReference type="CDD" id="cd14014">
    <property type="entry name" value="STKc_PknB_like"/>
    <property type="match status" value="1"/>
</dbReference>
<dbReference type="InterPro" id="IPR000719">
    <property type="entry name" value="Prot_kinase_dom"/>
</dbReference>
<evidence type="ECO:0000256" key="3">
    <source>
        <dbReference type="ARBA" id="ARBA00022777"/>
    </source>
</evidence>
<evidence type="ECO:0000256" key="4">
    <source>
        <dbReference type="ARBA" id="ARBA00022840"/>
    </source>
</evidence>
<keyword evidence="3" id="KW-0418">Kinase</keyword>